<dbReference type="Pfam" id="PF05692">
    <property type="entry name" value="Myco_haema"/>
    <property type="match status" value="1"/>
</dbReference>
<evidence type="ECO:0000259" key="2">
    <source>
        <dbReference type="Pfam" id="PF05692"/>
    </source>
</evidence>
<protein>
    <submittedName>
        <fullName evidence="3">Variably expressed lipoprotein and hemagglutinin (VlhA) family domain protein</fullName>
    </submittedName>
</protein>
<evidence type="ECO:0000313" key="3">
    <source>
        <dbReference type="EMBL" id="SYV94619.1"/>
    </source>
</evidence>
<sequence>MKTMKYIRIASLLGLGSIMSLGVTSCSLVVSKSIKAIKKPDDPSNKLPNKDDNNINIDTNQITDLQSNKLPNKDDNNINIDTNQITDLQSAKTILRNLITNQSATTESFDDYAKIKNSLSSAYTLANNVSNNSSASVDELKNAIRDLQAAINSAKNEKQDFDNKHPNLVQRYNAIKTSLSYQQDILDRLQDANYSLIKAHVTNLFSQAQVIINNTLVPVNDADAPILENLQSLNNKILSSARQELITTQINKVDNLVNRFEKFALNKQGLSGVDATRNNPQPWNYGFGGYSVDLGTGELTQPKSNTISTKSVLNYSYYRRMFWQDNTTLLSNQDGLTDVSW</sequence>
<keyword evidence="1" id="KW-0175">Coiled coil</keyword>
<reference evidence="4" key="1">
    <citation type="submission" date="2018-06" db="EMBL/GenBank/DDBJ databases">
        <authorList>
            <consortium name="Pathogen Informatics"/>
        </authorList>
    </citation>
    <scope>NUCLEOTIDE SEQUENCE [LARGE SCALE GENOMIC DNA]</scope>
    <source>
        <strain evidence="4">NCTC10115</strain>
    </source>
</reference>
<dbReference type="Proteomes" id="UP000260136">
    <property type="component" value="Chromosome"/>
</dbReference>
<dbReference type="InterPro" id="IPR008692">
    <property type="entry name" value="Hemogglutn_Mycoplasma"/>
</dbReference>
<dbReference type="Pfam" id="PF07554">
    <property type="entry name" value="FIVAR"/>
    <property type="match status" value="1"/>
</dbReference>
<feature type="non-terminal residue" evidence="3">
    <location>
        <position position="341"/>
    </location>
</feature>
<feature type="domain" description="Haemagglutinin Mycoplasma" evidence="2">
    <location>
        <begin position="260"/>
        <end position="341"/>
    </location>
</feature>
<evidence type="ECO:0000256" key="1">
    <source>
        <dbReference type="SAM" id="Coils"/>
    </source>
</evidence>
<keyword evidence="3" id="KW-0449">Lipoprotein</keyword>
<name>A0A3B0PDE8_MYCGL</name>
<proteinExistence type="predicted"/>
<dbReference type="PROSITE" id="PS51257">
    <property type="entry name" value="PROKAR_LIPOPROTEIN"/>
    <property type="match status" value="1"/>
</dbReference>
<dbReference type="STRING" id="1006581.GCW_02430"/>
<accession>A0A3B0PDE8</accession>
<gene>
    <name evidence="3" type="ORF">NCTC10115_00945</name>
</gene>
<evidence type="ECO:0000313" key="4">
    <source>
        <dbReference type="Proteomes" id="UP000260136"/>
    </source>
</evidence>
<feature type="coiled-coil region" evidence="1">
    <location>
        <begin position="130"/>
        <end position="164"/>
    </location>
</feature>
<organism evidence="3 4">
    <name type="scientific">Mycoplasmoides gallisepticum</name>
    <name type="common">Mycoplasma gallisepticum</name>
    <dbReference type="NCBI Taxonomy" id="2096"/>
    <lineage>
        <taxon>Bacteria</taxon>
        <taxon>Bacillati</taxon>
        <taxon>Mycoplasmatota</taxon>
        <taxon>Mycoplasmoidales</taxon>
        <taxon>Mycoplasmoidaceae</taxon>
        <taxon>Mycoplasmoides</taxon>
    </lineage>
</organism>
<dbReference type="EMBL" id="LS991952">
    <property type="protein sequence ID" value="SYV94619.1"/>
    <property type="molecule type" value="Genomic_DNA"/>
</dbReference>
<dbReference type="AlphaFoldDB" id="A0A3B0PDE8"/>